<dbReference type="STRING" id="471852.Tcur_0216"/>
<dbReference type="HOGENOM" id="CLU_000022_69_6_11"/>
<gene>
    <name evidence="5" type="ordered locus">Tcur_0216</name>
</gene>
<dbReference type="Gene3D" id="3.40.47.10">
    <property type="match status" value="3"/>
</dbReference>
<dbReference type="eggNOG" id="COG0304">
    <property type="taxonomic scope" value="Bacteria"/>
</dbReference>
<organism evidence="5 6">
    <name type="scientific">Thermomonospora curvata (strain ATCC 19995 / DSM 43183 / JCM 3096 / KCTC 9072 / NBRC 15933 / NCIMB 10081 / Henssen B9)</name>
    <dbReference type="NCBI Taxonomy" id="471852"/>
    <lineage>
        <taxon>Bacteria</taxon>
        <taxon>Bacillati</taxon>
        <taxon>Actinomycetota</taxon>
        <taxon>Actinomycetes</taxon>
        <taxon>Streptosporangiales</taxon>
        <taxon>Thermomonosporaceae</taxon>
        <taxon>Thermomonospora</taxon>
    </lineage>
</organism>
<dbReference type="InterPro" id="IPR016039">
    <property type="entry name" value="Thiolase-like"/>
</dbReference>
<feature type="domain" description="Ketosynthase family 3 (KS3)" evidence="4">
    <location>
        <begin position="11"/>
        <end position="403"/>
    </location>
</feature>
<dbReference type="OrthoDB" id="9808669at2"/>
<evidence type="ECO:0000259" key="4">
    <source>
        <dbReference type="PROSITE" id="PS52004"/>
    </source>
</evidence>
<dbReference type="SUPFAM" id="SSF53901">
    <property type="entry name" value="Thiolase-like"/>
    <property type="match status" value="3"/>
</dbReference>
<dbReference type="Pfam" id="PF00109">
    <property type="entry name" value="ketoacyl-synt"/>
    <property type="match status" value="2"/>
</dbReference>
<dbReference type="PROSITE" id="PS52004">
    <property type="entry name" value="KS3_2"/>
    <property type="match status" value="2"/>
</dbReference>
<comment type="similarity">
    <text evidence="1 3">Belongs to the thiolase-like superfamily. Beta-ketoacyl-ACP synthases family.</text>
</comment>
<keyword evidence="6" id="KW-1185">Reference proteome</keyword>
<dbReference type="PANTHER" id="PTHR11712:SF320">
    <property type="entry name" value="BETA-KETOACYL SYNTHASE"/>
    <property type="match status" value="1"/>
</dbReference>
<reference evidence="5 6" key="1">
    <citation type="journal article" date="2011" name="Stand. Genomic Sci.">
        <title>Complete genome sequence of Thermomonospora curvata type strain (B9).</title>
        <authorList>
            <person name="Chertkov O."/>
            <person name="Sikorski J."/>
            <person name="Nolan M."/>
            <person name="Lapidus A."/>
            <person name="Lucas S."/>
            <person name="Del Rio T.G."/>
            <person name="Tice H."/>
            <person name="Cheng J.F."/>
            <person name="Goodwin L."/>
            <person name="Pitluck S."/>
            <person name="Liolios K."/>
            <person name="Ivanova N."/>
            <person name="Mavromatis K."/>
            <person name="Mikhailova N."/>
            <person name="Ovchinnikova G."/>
            <person name="Pati A."/>
            <person name="Chen A."/>
            <person name="Palaniappan K."/>
            <person name="Djao O.D."/>
            <person name="Land M."/>
            <person name="Hauser L."/>
            <person name="Chang Y.J."/>
            <person name="Jeffries C.D."/>
            <person name="Brettin T."/>
            <person name="Han C."/>
            <person name="Detter J.C."/>
            <person name="Rohde M."/>
            <person name="Goker M."/>
            <person name="Woyke T."/>
            <person name="Bristow J."/>
            <person name="Eisen J.A."/>
            <person name="Markowitz V."/>
            <person name="Hugenholtz P."/>
            <person name="Klenk H.P."/>
            <person name="Kyrpides N.C."/>
        </authorList>
    </citation>
    <scope>NUCLEOTIDE SEQUENCE [LARGE SCALE GENOMIC DNA]</scope>
    <source>
        <strain evidence="6">ATCC 19995 / DSM 43183 / JCM 3096 / KCTC 9072 / NBRC 15933 / NCIMB 10081 / Henssen B9</strain>
    </source>
</reference>
<dbReference type="InterPro" id="IPR000794">
    <property type="entry name" value="Beta-ketoacyl_synthase"/>
</dbReference>
<evidence type="ECO:0000256" key="3">
    <source>
        <dbReference type="RuleBase" id="RU003694"/>
    </source>
</evidence>
<dbReference type="GO" id="GO:0005829">
    <property type="term" value="C:cytosol"/>
    <property type="evidence" value="ECO:0007669"/>
    <property type="project" value="TreeGrafter"/>
</dbReference>
<proteinExistence type="inferred from homology"/>
<feature type="domain" description="Ketosynthase family 3 (KS3)" evidence="4">
    <location>
        <begin position="413"/>
        <end position="809"/>
    </location>
</feature>
<dbReference type="Pfam" id="PF02801">
    <property type="entry name" value="Ketoacyl-synt_C"/>
    <property type="match status" value="2"/>
</dbReference>
<dbReference type="Proteomes" id="UP000001918">
    <property type="component" value="Chromosome"/>
</dbReference>
<dbReference type="GO" id="GO:0004315">
    <property type="term" value="F:3-oxoacyl-[acyl-carrier-protein] synthase activity"/>
    <property type="evidence" value="ECO:0007669"/>
    <property type="project" value="InterPro"/>
</dbReference>
<dbReference type="AlphaFoldDB" id="D1AEK5"/>
<evidence type="ECO:0000256" key="2">
    <source>
        <dbReference type="ARBA" id="ARBA00022679"/>
    </source>
</evidence>
<protein>
    <submittedName>
        <fullName evidence="5">Beta-ketoacyl synthase</fullName>
    </submittedName>
</protein>
<dbReference type="GO" id="GO:0006633">
    <property type="term" value="P:fatty acid biosynthetic process"/>
    <property type="evidence" value="ECO:0007669"/>
    <property type="project" value="InterPro"/>
</dbReference>
<dbReference type="InterPro" id="IPR018201">
    <property type="entry name" value="Ketoacyl_synth_AS"/>
</dbReference>
<dbReference type="RefSeq" id="WP_012850605.1">
    <property type="nucleotide sequence ID" value="NC_013510.1"/>
</dbReference>
<evidence type="ECO:0000313" key="6">
    <source>
        <dbReference type="Proteomes" id="UP000001918"/>
    </source>
</evidence>
<dbReference type="PANTHER" id="PTHR11712">
    <property type="entry name" value="POLYKETIDE SYNTHASE-RELATED"/>
    <property type="match status" value="1"/>
</dbReference>
<evidence type="ECO:0000256" key="1">
    <source>
        <dbReference type="ARBA" id="ARBA00008467"/>
    </source>
</evidence>
<dbReference type="PROSITE" id="PS00606">
    <property type="entry name" value="KS3_1"/>
    <property type="match status" value="1"/>
</dbReference>
<name>D1AEK5_THECD</name>
<evidence type="ECO:0000313" key="5">
    <source>
        <dbReference type="EMBL" id="ACY95821.1"/>
    </source>
</evidence>
<accession>D1AEK5</accession>
<keyword evidence="2 3" id="KW-0808">Transferase</keyword>
<dbReference type="InterPro" id="IPR020841">
    <property type="entry name" value="PKS_Beta-ketoAc_synthase_dom"/>
</dbReference>
<dbReference type="KEGG" id="tcu:Tcur_0216"/>
<sequence>MASANTREHAPEGVVITGLAVVCALGSQTEQVWRAVRDGECGVRPTRHIDVSTLTCRYSAEMVQLPRSGPQRRDRATTMTLQVGQAAIESAGLHPRQLDPYRFGVAIGTSVGGLESGERFHAELIHRGLEETDRTHLLSYPLYTSADELSTAFGAKGPKVVISNACAAGANAIGYAADALRLGRADVMLAGGVDPIDILSLAGFDSLKALDSQPCAPYSRSGGLSLGEGAAILVLETESHAAARGATVLGHVLSYALTSDAHHATAPDPGGEGARRAMAGALAEAACGPEEVDYVSGHGTGTPANDSAELRAFGNLFPDPQRPPVSSTKSQVGHTLGAAGAIEAAMCVLALRDQVLPPTVNVAPDRTPARDIVPGRGRPHRIETVLSNSFAFGGNNCSILLGRRPGPRRRPAPRRVVVTGAGVVSPLGTGRAEFLRALREGAVAVRPAERLDIGGARSRLAAELPDERHRRLVDRSYARRLDQLGLLTLAATRLALQDAGYQVSRAESERVGMIFGTGTGPMETVAALSETIIKEGPHRVNPRLFPNSVMNAAAGHACLAFQIKGPLSTVATGCAAGLTAVGYAADLIRQGRADVMIAVAADELTPLLHLGFDRLGLLTETQVRPYDRRRSGMALGAGAVAVVLESAEHAERRKAAIAAEFGGHAITADAHRVAGNDPTGAALAECMTRALADAGIPPERVGGVYGDARGVRSIDLLEARAIGRVLPWAQVACLSGQSGHINATTPLLSLVSALESCRSGWLPPIRGLCEPLPVPALRTSVPAGAARRDAYLVNAIGWGGTYASAVLTAWDG</sequence>
<dbReference type="CDD" id="cd00834">
    <property type="entry name" value="KAS_I_II"/>
    <property type="match status" value="2"/>
</dbReference>
<dbReference type="EMBL" id="CP001738">
    <property type="protein sequence ID" value="ACY95821.1"/>
    <property type="molecule type" value="Genomic_DNA"/>
</dbReference>
<dbReference type="InterPro" id="IPR014030">
    <property type="entry name" value="Ketoacyl_synth_N"/>
</dbReference>
<dbReference type="InterPro" id="IPR014031">
    <property type="entry name" value="Ketoacyl_synth_C"/>
</dbReference>
<dbReference type="SMART" id="SM00825">
    <property type="entry name" value="PKS_KS"/>
    <property type="match status" value="1"/>
</dbReference>